<feature type="transmembrane region" description="Helical" evidence="1">
    <location>
        <begin position="12"/>
        <end position="32"/>
    </location>
</feature>
<accession>A0A246JW41</accession>
<feature type="transmembrane region" description="Helical" evidence="1">
    <location>
        <begin position="38"/>
        <end position="59"/>
    </location>
</feature>
<evidence type="ECO:0000313" key="2">
    <source>
        <dbReference type="EMBL" id="OWQ97258.1"/>
    </source>
</evidence>
<gene>
    <name evidence="2" type="ORF">CDQ92_09400</name>
</gene>
<sequence>MAKNPAQRRYMRRMILLSVAYIAAVMLASWLIPDDAAATLLTVTIALVPALATSGFIWAMASYVAELKDEYVRMLEIRKMLVATGLTLALTSGWGILELFTNVPRVQLFYVFPVWCMGLAVGSLVNKVTIGDGGPCP</sequence>
<dbReference type="OrthoDB" id="119964at2"/>
<dbReference type="EMBL" id="NISK01000002">
    <property type="protein sequence ID" value="OWQ97258.1"/>
    <property type="molecule type" value="Genomic_DNA"/>
</dbReference>
<protein>
    <submittedName>
        <fullName evidence="2">Uncharacterized protein</fullName>
    </submittedName>
</protein>
<reference evidence="2 3" key="1">
    <citation type="journal article" date="2010" name="Int. J. Syst. Evol. Microbiol.">
        <title>Sphingopyxis bauzanensis sp. nov., a psychrophilic bacterium isolated from soil.</title>
        <authorList>
            <person name="Zhang D.C."/>
            <person name="Liu H.C."/>
            <person name="Xin Y.H."/>
            <person name="Zhou Y.G."/>
            <person name="Schinner F."/>
            <person name="Margesin R."/>
        </authorList>
    </citation>
    <scope>NUCLEOTIDE SEQUENCE [LARGE SCALE GENOMIC DNA]</scope>
    <source>
        <strain evidence="2 3">DSM 22271</strain>
    </source>
</reference>
<feature type="transmembrane region" description="Helical" evidence="1">
    <location>
        <begin position="106"/>
        <end position="125"/>
    </location>
</feature>
<keyword evidence="1" id="KW-1133">Transmembrane helix</keyword>
<keyword evidence="3" id="KW-1185">Reference proteome</keyword>
<evidence type="ECO:0000256" key="1">
    <source>
        <dbReference type="SAM" id="Phobius"/>
    </source>
</evidence>
<comment type="caution">
    <text evidence="2">The sequence shown here is derived from an EMBL/GenBank/DDBJ whole genome shotgun (WGS) entry which is preliminary data.</text>
</comment>
<keyword evidence="1" id="KW-0472">Membrane</keyword>
<dbReference type="RefSeq" id="WP_088441110.1">
    <property type="nucleotide sequence ID" value="NZ_BMMC01000006.1"/>
</dbReference>
<dbReference type="AlphaFoldDB" id="A0A246JW41"/>
<dbReference type="Proteomes" id="UP000197361">
    <property type="component" value="Unassembled WGS sequence"/>
</dbReference>
<proteinExistence type="predicted"/>
<keyword evidence="1" id="KW-0812">Transmembrane</keyword>
<feature type="transmembrane region" description="Helical" evidence="1">
    <location>
        <begin position="80"/>
        <end position="100"/>
    </location>
</feature>
<name>A0A246JW41_9SPHN</name>
<evidence type="ECO:0000313" key="3">
    <source>
        <dbReference type="Proteomes" id="UP000197361"/>
    </source>
</evidence>
<organism evidence="2 3">
    <name type="scientific">Sphingopyxis bauzanensis</name>
    <dbReference type="NCBI Taxonomy" id="651663"/>
    <lineage>
        <taxon>Bacteria</taxon>
        <taxon>Pseudomonadati</taxon>
        <taxon>Pseudomonadota</taxon>
        <taxon>Alphaproteobacteria</taxon>
        <taxon>Sphingomonadales</taxon>
        <taxon>Sphingomonadaceae</taxon>
        <taxon>Sphingopyxis</taxon>
    </lineage>
</organism>